<protein>
    <submittedName>
        <fullName evidence="2">Uncharacterized protein</fullName>
    </submittedName>
</protein>
<reference evidence="2 3" key="1">
    <citation type="journal article" date="2020" name="Cell">
        <title>Large-Scale Comparative Analyses of Tick Genomes Elucidate Their Genetic Diversity and Vector Capacities.</title>
        <authorList>
            <consortium name="Tick Genome and Microbiome Consortium (TIGMIC)"/>
            <person name="Jia N."/>
            <person name="Wang J."/>
            <person name="Shi W."/>
            <person name="Du L."/>
            <person name="Sun Y."/>
            <person name="Zhan W."/>
            <person name="Jiang J.F."/>
            <person name="Wang Q."/>
            <person name="Zhang B."/>
            <person name="Ji P."/>
            <person name="Bell-Sakyi L."/>
            <person name="Cui X.M."/>
            <person name="Yuan T.T."/>
            <person name="Jiang B.G."/>
            <person name="Yang W.F."/>
            <person name="Lam T.T."/>
            <person name="Chang Q.C."/>
            <person name="Ding S.J."/>
            <person name="Wang X.J."/>
            <person name="Zhu J.G."/>
            <person name="Ruan X.D."/>
            <person name="Zhao L."/>
            <person name="Wei J.T."/>
            <person name="Ye R.Z."/>
            <person name="Que T.C."/>
            <person name="Du C.H."/>
            <person name="Zhou Y.H."/>
            <person name="Cheng J.X."/>
            <person name="Dai P.F."/>
            <person name="Guo W.B."/>
            <person name="Han X.H."/>
            <person name="Huang E.J."/>
            <person name="Li L.F."/>
            <person name="Wei W."/>
            <person name="Gao Y.C."/>
            <person name="Liu J.Z."/>
            <person name="Shao H.Z."/>
            <person name="Wang X."/>
            <person name="Wang C.C."/>
            <person name="Yang T.C."/>
            <person name="Huo Q.B."/>
            <person name="Li W."/>
            <person name="Chen H.Y."/>
            <person name="Chen S.E."/>
            <person name="Zhou L.G."/>
            <person name="Ni X.B."/>
            <person name="Tian J.H."/>
            <person name="Sheng Y."/>
            <person name="Liu T."/>
            <person name="Pan Y.S."/>
            <person name="Xia L.Y."/>
            <person name="Li J."/>
            <person name="Zhao F."/>
            <person name="Cao W.C."/>
        </authorList>
    </citation>
    <scope>NUCLEOTIDE SEQUENCE [LARGE SCALE GENOMIC DNA]</scope>
    <source>
        <strain evidence="2">HaeL-2018</strain>
    </source>
</reference>
<dbReference type="Proteomes" id="UP000821853">
    <property type="component" value="Unassembled WGS sequence"/>
</dbReference>
<feature type="transmembrane region" description="Helical" evidence="1">
    <location>
        <begin position="268"/>
        <end position="289"/>
    </location>
</feature>
<dbReference type="EMBL" id="JABSTR010000008">
    <property type="protein sequence ID" value="KAH9377755.1"/>
    <property type="molecule type" value="Genomic_DNA"/>
</dbReference>
<accession>A0A9J6GR13</accession>
<dbReference type="VEuPathDB" id="VectorBase:HLOH_064007"/>
<keyword evidence="1" id="KW-0812">Transmembrane</keyword>
<dbReference type="OrthoDB" id="6505059at2759"/>
<gene>
    <name evidence="2" type="ORF">HPB48_019339</name>
</gene>
<evidence type="ECO:0000313" key="3">
    <source>
        <dbReference type="Proteomes" id="UP000821853"/>
    </source>
</evidence>
<proteinExistence type="predicted"/>
<feature type="transmembrane region" description="Helical" evidence="1">
    <location>
        <begin position="61"/>
        <end position="86"/>
    </location>
</feature>
<name>A0A9J6GR13_HAELO</name>
<evidence type="ECO:0000313" key="2">
    <source>
        <dbReference type="EMBL" id="KAH9377755.1"/>
    </source>
</evidence>
<feature type="transmembrane region" description="Helical" evidence="1">
    <location>
        <begin position="29"/>
        <end position="49"/>
    </location>
</feature>
<keyword evidence="1" id="KW-0472">Membrane</keyword>
<organism evidence="2 3">
    <name type="scientific">Haemaphysalis longicornis</name>
    <name type="common">Bush tick</name>
    <dbReference type="NCBI Taxonomy" id="44386"/>
    <lineage>
        <taxon>Eukaryota</taxon>
        <taxon>Metazoa</taxon>
        <taxon>Ecdysozoa</taxon>
        <taxon>Arthropoda</taxon>
        <taxon>Chelicerata</taxon>
        <taxon>Arachnida</taxon>
        <taxon>Acari</taxon>
        <taxon>Parasitiformes</taxon>
        <taxon>Ixodida</taxon>
        <taxon>Ixodoidea</taxon>
        <taxon>Ixodidae</taxon>
        <taxon>Haemaphysalinae</taxon>
        <taxon>Haemaphysalis</taxon>
    </lineage>
</organism>
<comment type="caution">
    <text evidence="2">The sequence shown here is derived from an EMBL/GenBank/DDBJ whole genome shotgun (WGS) entry which is preliminary data.</text>
</comment>
<dbReference type="AlphaFoldDB" id="A0A9J6GR13"/>
<keyword evidence="3" id="KW-1185">Reference proteome</keyword>
<feature type="transmembrane region" description="Helical" evidence="1">
    <location>
        <begin position="124"/>
        <end position="146"/>
    </location>
</feature>
<sequence>MWRVCGCCFVAKFNPRFINRAQVSWRSFYTIYFLVCGSILCTFRINIIYGTLKYTTADAHGAIFSSLYTFMAFVINAESMLVFFIMSLKSGAMLEFFRAATLFEKTLVVPRTYSSRMVCLLPRLFNGVFFVCISLRPFLTAILLLVGRYKLLGFSDILQTTYALIASVIYSCCDYGNAATIRAVGGVLVQYVRIQADALKQHQVIGLNLPALEDVGLKLISIKSLKEDINAILNPCIVLFSLRAFSVISISGYVLFRLGFTNYYSFFLSVYILYVAFGLIDIASISNVLEEEVGTRYSW</sequence>
<feature type="transmembrane region" description="Helical" evidence="1">
    <location>
        <begin position="232"/>
        <end position="256"/>
    </location>
</feature>
<keyword evidence="1" id="KW-1133">Transmembrane helix</keyword>
<evidence type="ECO:0000256" key="1">
    <source>
        <dbReference type="SAM" id="Phobius"/>
    </source>
</evidence>